<evidence type="ECO:0000256" key="1">
    <source>
        <dbReference type="ARBA" id="ARBA00022884"/>
    </source>
</evidence>
<organism evidence="5 6">
    <name type="scientific">Prototheca wickerhamii</name>
    <dbReference type="NCBI Taxonomy" id="3111"/>
    <lineage>
        <taxon>Eukaryota</taxon>
        <taxon>Viridiplantae</taxon>
        <taxon>Chlorophyta</taxon>
        <taxon>core chlorophytes</taxon>
        <taxon>Trebouxiophyceae</taxon>
        <taxon>Chlorellales</taxon>
        <taxon>Chlorellaceae</taxon>
        <taxon>Prototheca</taxon>
    </lineage>
</organism>
<dbReference type="PANTHER" id="PTHR23236">
    <property type="entry name" value="EUKARYOTIC TRANSLATION INITIATION FACTOR 4B/4H"/>
    <property type="match status" value="1"/>
</dbReference>
<evidence type="ECO:0000256" key="2">
    <source>
        <dbReference type="PROSITE-ProRule" id="PRU00176"/>
    </source>
</evidence>
<dbReference type="CDD" id="cd12306">
    <property type="entry name" value="RRM_II_PABPs"/>
    <property type="match status" value="1"/>
</dbReference>
<reference evidence="5" key="1">
    <citation type="submission" date="2021-01" db="EMBL/GenBank/DDBJ databases">
        <authorList>
            <person name="Eckstrom K.M.E."/>
        </authorList>
    </citation>
    <scope>NUCLEOTIDE SEQUENCE</scope>
    <source>
        <strain evidence="5">UVCC 0001</strain>
    </source>
</reference>
<dbReference type="Proteomes" id="UP001255856">
    <property type="component" value="Unassembled WGS sequence"/>
</dbReference>
<dbReference type="SMART" id="SM00360">
    <property type="entry name" value="RRM"/>
    <property type="match status" value="1"/>
</dbReference>
<dbReference type="InterPro" id="IPR000504">
    <property type="entry name" value="RRM_dom"/>
</dbReference>
<keyword evidence="6" id="KW-1185">Reference proteome</keyword>
<dbReference type="Gene3D" id="3.30.70.330">
    <property type="match status" value="1"/>
</dbReference>
<dbReference type="PANTHER" id="PTHR23236:SF92">
    <property type="entry name" value="POLYADENYLATE-BINDING PROTEIN 1"/>
    <property type="match status" value="1"/>
</dbReference>
<dbReference type="InterPro" id="IPR035979">
    <property type="entry name" value="RBD_domain_sf"/>
</dbReference>
<evidence type="ECO:0000256" key="3">
    <source>
        <dbReference type="SAM" id="MobiDB-lite"/>
    </source>
</evidence>
<dbReference type="GO" id="GO:0008143">
    <property type="term" value="F:poly(A) binding"/>
    <property type="evidence" value="ECO:0007669"/>
    <property type="project" value="TreeGrafter"/>
</dbReference>
<feature type="region of interest" description="Disordered" evidence="3">
    <location>
        <begin position="1"/>
        <end position="42"/>
    </location>
</feature>
<feature type="compositionally biased region" description="Basic and acidic residues" evidence="3">
    <location>
        <begin position="1"/>
        <end position="24"/>
    </location>
</feature>
<evidence type="ECO:0000259" key="4">
    <source>
        <dbReference type="PROSITE" id="PS50102"/>
    </source>
</evidence>
<evidence type="ECO:0000313" key="5">
    <source>
        <dbReference type="EMBL" id="KAK2080243.1"/>
    </source>
</evidence>
<dbReference type="AlphaFoldDB" id="A0AAD9IKY2"/>
<feature type="compositionally biased region" description="Low complexity" evidence="3">
    <location>
        <begin position="33"/>
        <end position="42"/>
    </location>
</feature>
<feature type="domain" description="RRM" evidence="4">
    <location>
        <begin position="51"/>
        <end position="127"/>
    </location>
</feature>
<evidence type="ECO:0000313" key="6">
    <source>
        <dbReference type="Proteomes" id="UP001255856"/>
    </source>
</evidence>
<keyword evidence="1 2" id="KW-0694">RNA-binding</keyword>
<protein>
    <submittedName>
        <fullName evidence="5">Polyadenylate-binding protein 3</fullName>
    </submittedName>
</protein>
<dbReference type="PROSITE" id="PS50102">
    <property type="entry name" value="RRM"/>
    <property type="match status" value="1"/>
</dbReference>
<comment type="caution">
    <text evidence="5">The sequence shown here is derived from an EMBL/GenBank/DDBJ whole genome shotgun (WGS) entry which is preliminary data.</text>
</comment>
<name>A0AAD9IKY2_PROWI</name>
<dbReference type="EMBL" id="JASFZW010000001">
    <property type="protein sequence ID" value="KAK2080243.1"/>
    <property type="molecule type" value="Genomic_DNA"/>
</dbReference>
<dbReference type="Pfam" id="PF00076">
    <property type="entry name" value="RRM_1"/>
    <property type="match status" value="1"/>
</dbReference>
<dbReference type="InterPro" id="IPR012677">
    <property type="entry name" value="Nucleotide-bd_a/b_plait_sf"/>
</dbReference>
<accession>A0AAD9IKY2</accession>
<proteinExistence type="predicted"/>
<dbReference type="SUPFAM" id="SSF54928">
    <property type="entry name" value="RNA-binding domain, RBD"/>
    <property type="match status" value="1"/>
</dbReference>
<gene>
    <name evidence="5" type="primary">PABN3</name>
    <name evidence="5" type="ORF">QBZ16_000096</name>
</gene>
<sequence length="181" mass="19349">MKQRLAEMEKEAAKLKEAQEKAQKEAGIAPGDASTSSSAAELAAKEEADARSVYVGNVDYAATPEELQSHFQGCGTVNRVTILTDRTGNPKGFAYIEFLEADAVTAACLLEGSELRGRALKVSPKRTNVPGMKAGRGRGRGRGGYGMMPPPFMMPWMWAGYMPSGGRGRGRGRGRGGFSPY</sequence>